<evidence type="ECO:0000313" key="3">
    <source>
        <dbReference type="Proteomes" id="UP001499852"/>
    </source>
</evidence>
<accession>A0ABP9PK97</accession>
<protein>
    <submittedName>
        <fullName evidence="2">VWA domain-containing protein</fullName>
    </submittedName>
</protein>
<dbReference type="PROSITE" id="PS50234">
    <property type="entry name" value="VWFA"/>
    <property type="match status" value="1"/>
</dbReference>
<dbReference type="PIRSF" id="PIRSF020634">
    <property type="entry name" value="TerY_vWA"/>
    <property type="match status" value="1"/>
</dbReference>
<evidence type="ECO:0000313" key="2">
    <source>
        <dbReference type="EMBL" id="GAA5146269.1"/>
    </source>
</evidence>
<dbReference type="Proteomes" id="UP001499852">
    <property type="component" value="Unassembled WGS sequence"/>
</dbReference>
<evidence type="ECO:0000259" key="1">
    <source>
        <dbReference type="PROSITE" id="PS50234"/>
    </source>
</evidence>
<dbReference type="Pfam" id="PF00092">
    <property type="entry name" value="VWA"/>
    <property type="match status" value="1"/>
</dbReference>
<dbReference type="SUPFAM" id="SSF53300">
    <property type="entry name" value="vWA-like"/>
    <property type="match status" value="1"/>
</dbReference>
<comment type="caution">
    <text evidence="2">The sequence shown here is derived from an EMBL/GenBank/DDBJ whole genome shotgun (WGS) entry which is preliminary data.</text>
</comment>
<dbReference type="Gene3D" id="3.40.50.410">
    <property type="entry name" value="von Willebrand factor, type A domain"/>
    <property type="match status" value="1"/>
</dbReference>
<dbReference type="InterPro" id="IPR002035">
    <property type="entry name" value="VWF_A"/>
</dbReference>
<name>A0ABP9PK97_9BACT</name>
<organism evidence="2 3">
    <name type="scientific">Prosthecobacter algae</name>
    <dbReference type="NCBI Taxonomy" id="1144682"/>
    <lineage>
        <taxon>Bacteria</taxon>
        <taxon>Pseudomonadati</taxon>
        <taxon>Verrucomicrobiota</taxon>
        <taxon>Verrucomicrobiia</taxon>
        <taxon>Verrucomicrobiales</taxon>
        <taxon>Verrucomicrobiaceae</taxon>
        <taxon>Prosthecobacter</taxon>
    </lineage>
</organism>
<feature type="domain" description="VWFA" evidence="1">
    <location>
        <begin position="44"/>
        <end position="229"/>
    </location>
</feature>
<dbReference type="InterPro" id="IPR036465">
    <property type="entry name" value="vWFA_dom_sf"/>
</dbReference>
<sequence>MNSSRNPSSSFSPVIDLETDFPTVSRSLQLVKLDFAANPQPRCPVVLLLDCSSSMAGEPIRELQEGVGQFYQEVGSDAIARLSVEPCLIPFGSSVEVLRGFEPAVDALKSPSPRLDAGGNTPMGAAITLGLNEISARRRFYKAQGLAAYKPWMILFTDGQPNDEWHGPAARAREKAARGGLQFMGIGIGQGVDMHTLASILPPDCPPHLLQGLHFKEFFRWLADSLKVVTSGSTTQQRATPHVDEYDWAM</sequence>
<proteinExistence type="predicted"/>
<gene>
    <name evidence="2" type="ORF">GCM10023213_39020</name>
</gene>
<dbReference type="RefSeq" id="WP_345738084.1">
    <property type="nucleotide sequence ID" value="NZ_BAABIA010000009.1"/>
</dbReference>
<dbReference type="SMART" id="SM00327">
    <property type="entry name" value="VWA"/>
    <property type="match status" value="1"/>
</dbReference>
<keyword evidence="3" id="KW-1185">Reference proteome</keyword>
<reference evidence="3" key="1">
    <citation type="journal article" date="2019" name="Int. J. Syst. Evol. Microbiol.">
        <title>The Global Catalogue of Microorganisms (GCM) 10K type strain sequencing project: providing services to taxonomists for standard genome sequencing and annotation.</title>
        <authorList>
            <consortium name="The Broad Institute Genomics Platform"/>
            <consortium name="The Broad Institute Genome Sequencing Center for Infectious Disease"/>
            <person name="Wu L."/>
            <person name="Ma J."/>
        </authorList>
    </citation>
    <scope>NUCLEOTIDE SEQUENCE [LARGE SCALE GENOMIC DNA]</scope>
    <source>
        <strain evidence="3">JCM 18053</strain>
    </source>
</reference>
<dbReference type="InterPro" id="IPR011392">
    <property type="entry name" value="Tellurite-R_TerY"/>
</dbReference>
<dbReference type="EMBL" id="BAABIA010000009">
    <property type="protein sequence ID" value="GAA5146269.1"/>
    <property type="molecule type" value="Genomic_DNA"/>
</dbReference>